<dbReference type="GO" id="GO:0004609">
    <property type="term" value="F:phosphatidylserine decarboxylase activity"/>
    <property type="evidence" value="ECO:0007669"/>
    <property type="project" value="InterPro"/>
</dbReference>
<comment type="caution">
    <text evidence="12">The sequence shown here is derived from an EMBL/GenBank/DDBJ whole genome shotgun (WGS) entry which is preliminary data.</text>
</comment>
<evidence type="ECO:0000256" key="8">
    <source>
        <dbReference type="ARBA" id="ARBA00023239"/>
    </source>
</evidence>
<keyword evidence="13" id="KW-1185">Reference proteome</keyword>
<keyword evidence="11" id="KW-1133">Transmembrane helix</keyword>
<dbReference type="GO" id="GO:0008654">
    <property type="term" value="P:phospholipid biosynthetic process"/>
    <property type="evidence" value="ECO:0007669"/>
    <property type="project" value="UniProtKB-KW"/>
</dbReference>
<evidence type="ECO:0000256" key="10">
    <source>
        <dbReference type="ARBA" id="ARBA00023317"/>
    </source>
</evidence>
<feature type="transmembrane region" description="Helical" evidence="11">
    <location>
        <begin position="7"/>
        <end position="24"/>
    </location>
</feature>
<evidence type="ECO:0000256" key="4">
    <source>
        <dbReference type="ARBA" id="ARBA00023098"/>
    </source>
</evidence>
<keyword evidence="2" id="KW-0444">Lipid biosynthesis</keyword>
<dbReference type="EMBL" id="LNVX01000788">
    <property type="protein sequence ID" value="OEG69261.1"/>
    <property type="molecule type" value="Genomic_DNA"/>
</dbReference>
<dbReference type="Pfam" id="PF02666">
    <property type="entry name" value="PS_Dcarbxylase"/>
    <property type="match status" value="1"/>
</dbReference>
<keyword evidence="1" id="KW-1003">Cell membrane</keyword>
<dbReference type="InterPro" id="IPR033175">
    <property type="entry name" value="PSD-A"/>
</dbReference>
<keyword evidence="10" id="KW-0670">Pyruvate</keyword>
<evidence type="ECO:0000256" key="9">
    <source>
        <dbReference type="ARBA" id="ARBA00023264"/>
    </source>
</evidence>
<keyword evidence="7" id="KW-0594">Phospholipid biosynthesis</keyword>
<evidence type="ECO:0000256" key="6">
    <source>
        <dbReference type="ARBA" id="ARBA00023145"/>
    </source>
</evidence>
<keyword evidence="4" id="KW-0443">Lipid metabolism</keyword>
<evidence type="ECO:0000256" key="11">
    <source>
        <dbReference type="SAM" id="Phobius"/>
    </source>
</evidence>
<dbReference type="AlphaFoldDB" id="A0A1E5IFN9"/>
<name>A0A1E5IFN9_ENDTX</name>
<gene>
    <name evidence="12" type="ORF">ATZ36_10585</name>
</gene>
<sequence length="206" mass="22784">MRIVKEGYQFIRVPLILGLVFLIAGRGVVLIAAGTLCVLVSLFCLYFFRDPEIEITRGDNLILSPCNGTVLEVSGNETEKVIRVFLSVLDVHLQRSPVPGKVKSVEYKPGKFLKAMESQAHIVNEQNVITIENESGRYLVKQIAGILARRCVSWVKPGDVLKPGDKIGVIKFSSQVDLHIPKNTDIKVRRGDKVVSGVTIFATLNK</sequence>
<evidence type="ECO:0008006" key="14">
    <source>
        <dbReference type="Google" id="ProtNLM"/>
    </source>
</evidence>
<dbReference type="PANTHER" id="PTHR35809:SF1">
    <property type="entry name" value="ARCHAETIDYLSERINE DECARBOXYLASE PROENZYME-RELATED"/>
    <property type="match status" value="1"/>
</dbReference>
<evidence type="ECO:0000313" key="13">
    <source>
        <dbReference type="Proteomes" id="UP000095237"/>
    </source>
</evidence>
<evidence type="ECO:0000313" key="12">
    <source>
        <dbReference type="EMBL" id="OEG69261.1"/>
    </source>
</evidence>
<proteinExistence type="predicted"/>
<evidence type="ECO:0000256" key="7">
    <source>
        <dbReference type="ARBA" id="ARBA00023209"/>
    </source>
</evidence>
<evidence type="ECO:0000256" key="2">
    <source>
        <dbReference type="ARBA" id="ARBA00022516"/>
    </source>
</evidence>
<protein>
    <recommendedName>
        <fullName evidence="14">Phosphatidylserine decarboxylase</fullName>
    </recommendedName>
</protein>
<keyword evidence="11" id="KW-0812">Transmembrane</keyword>
<dbReference type="Proteomes" id="UP000095237">
    <property type="component" value="Unassembled WGS sequence"/>
</dbReference>
<evidence type="ECO:0000256" key="1">
    <source>
        <dbReference type="ARBA" id="ARBA00022475"/>
    </source>
</evidence>
<keyword evidence="9" id="KW-1208">Phospholipid metabolism</keyword>
<keyword evidence="6" id="KW-0865">Zymogen</keyword>
<evidence type="ECO:0000256" key="3">
    <source>
        <dbReference type="ARBA" id="ARBA00022793"/>
    </source>
</evidence>
<organism evidence="12 13">
    <name type="scientific">Endomicrobium trichonymphae</name>
    <dbReference type="NCBI Taxonomy" id="1408204"/>
    <lineage>
        <taxon>Bacteria</taxon>
        <taxon>Pseudomonadati</taxon>
        <taxon>Elusimicrobiota</taxon>
        <taxon>Endomicrobiia</taxon>
        <taxon>Endomicrobiales</taxon>
        <taxon>Endomicrobiaceae</taxon>
        <taxon>Candidatus Endomicrobiellum</taxon>
    </lineage>
</organism>
<keyword evidence="3" id="KW-0210">Decarboxylase</keyword>
<accession>A0A1E5IFN9</accession>
<reference evidence="12 13" key="1">
    <citation type="submission" date="2015-11" db="EMBL/GenBank/DDBJ databases">
        <title>Evidence for parallel genomic evolution in an endosymbiosis of termite gut flagellates.</title>
        <authorList>
            <person name="Zheng H."/>
        </authorList>
    </citation>
    <scope>NUCLEOTIDE SEQUENCE [LARGE SCALE GENOMIC DNA]</scope>
    <source>
        <strain evidence="12 13">CET450</strain>
    </source>
</reference>
<keyword evidence="5 11" id="KW-0472">Membrane</keyword>
<dbReference type="NCBIfam" id="NF003685">
    <property type="entry name" value="PRK05305.2-5"/>
    <property type="match status" value="1"/>
</dbReference>
<dbReference type="InterPro" id="IPR003817">
    <property type="entry name" value="PS_Dcarbxylase"/>
</dbReference>
<evidence type="ECO:0000256" key="5">
    <source>
        <dbReference type="ARBA" id="ARBA00023136"/>
    </source>
</evidence>
<dbReference type="PANTHER" id="PTHR35809">
    <property type="entry name" value="ARCHAETIDYLSERINE DECARBOXYLASE PROENZYME-RELATED"/>
    <property type="match status" value="1"/>
</dbReference>
<keyword evidence="8" id="KW-0456">Lyase</keyword>